<name>A0ABX0X9E6_9BACT</name>
<dbReference type="InterPro" id="IPR001296">
    <property type="entry name" value="Glyco_trans_1"/>
</dbReference>
<proteinExistence type="predicted"/>
<dbReference type="RefSeq" id="WP_168036653.1">
    <property type="nucleotide sequence ID" value="NZ_JAATJH010000002.1"/>
</dbReference>
<dbReference type="InterPro" id="IPR028098">
    <property type="entry name" value="Glyco_trans_4-like_N"/>
</dbReference>
<feature type="domain" description="Glycosyl transferase family 1" evidence="1">
    <location>
        <begin position="196"/>
        <end position="368"/>
    </location>
</feature>
<dbReference type="Pfam" id="PF00534">
    <property type="entry name" value="Glycos_transf_1"/>
    <property type="match status" value="1"/>
</dbReference>
<dbReference type="EMBL" id="JAATJH010000002">
    <property type="protein sequence ID" value="NJC25884.1"/>
    <property type="molecule type" value="Genomic_DNA"/>
</dbReference>
<dbReference type="Gene3D" id="3.40.50.2000">
    <property type="entry name" value="Glycogen Phosphorylase B"/>
    <property type="match status" value="2"/>
</dbReference>
<evidence type="ECO:0000313" key="3">
    <source>
        <dbReference type="EMBL" id="NJC25884.1"/>
    </source>
</evidence>
<dbReference type="PANTHER" id="PTHR45947:SF14">
    <property type="entry name" value="SLL1723 PROTEIN"/>
    <property type="match status" value="1"/>
</dbReference>
<feature type="domain" description="Glycosyltransferase subfamily 4-like N-terminal" evidence="2">
    <location>
        <begin position="25"/>
        <end position="185"/>
    </location>
</feature>
<dbReference type="SUPFAM" id="SSF53756">
    <property type="entry name" value="UDP-Glycosyltransferase/glycogen phosphorylase"/>
    <property type="match status" value="1"/>
</dbReference>
<reference evidence="3 4" key="1">
    <citation type="submission" date="2020-03" db="EMBL/GenBank/DDBJ databases">
        <title>Genomic Encyclopedia of Type Strains, Phase IV (KMG-IV): sequencing the most valuable type-strain genomes for metagenomic binning, comparative biology and taxonomic classification.</title>
        <authorList>
            <person name="Goeker M."/>
        </authorList>
    </citation>
    <scope>NUCLEOTIDE SEQUENCE [LARGE SCALE GENOMIC DNA]</scope>
    <source>
        <strain evidence="3 4">DSM 105096</strain>
    </source>
</reference>
<protein>
    <submittedName>
        <fullName evidence="3">Glycosyltransferase involved in cell wall biosynthesis</fullName>
    </submittedName>
</protein>
<sequence length="391" mass="44658">MKKHILQFMNYQPIVYSGFDKFSIALAQRMRTESYQTVMVFVDTLDYAPTLANDITEAELVVELLKENASASRQFRQIYRLFKKYRPALAHTHFDDRLKVMITICARWFGVPLITSVHSEITPFPSPAAYRAEKGRVKTILMRNYLRFLARNSKFCFCVSRKVQEEYLNFVGDRDNVKALYLGVEAGGTEETPVSIRQRLGLPPDQVLIVNVSAIEPIKGIDTILLALNRLRTEYGLRDFAFCHIGGLRTGAQTSNHLEALKRTITELDLSEHVHWLGVRSDITKILPAFDVYTQPSRKEGLPVSVMEACSCRLPCVGSDVSGNPEIIHHGENGYTMKPGDDKALATFYYELITDPEKRRRMGNKSYEIFEEYFSLPTQVARTAEYYKQAI</sequence>
<evidence type="ECO:0000259" key="2">
    <source>
        <dbReference type="Pfam" id="PF13439"/>
    </source>
</evidence>
<evidence type="ECO:0000259" key="1">
    <source>
        <dbReference type="Pfam" id="PF00534"/>
    </source>
</evidence>
<organism evidence="3 4">
    <name type="scientific">Neolewinella antarctica</name>
    <dbReference type="NCBI Taxonomy" id="442734"/>
    <lineage>
        <taxon>Bacteria</taxon>
        <taxon>Pseudomonadati</taxon>
        <taxon>Bacteroidota</taxon>
        <taxon>Saprospiria</taxon>
        <taxon>Saprospirales</taxon>
        <taxon>Lewinellaceae</taxon>
        <taxon>Neolewinella</taxon>
    </lineage>
</organism>
<dbReference type="PANTHER" id="PTHR45947">
    <property type="entry name" value="SULFOQUINOVOSYL TRANSFERASE SQD2"/>
    <property type="match status" value="1"/>
</dbReference>
<evidence type="ECO:0000313" key="4">
    <source>
        <dbReference type="Proteomes" id="UP000770785"/>
    </source>
</evidence>
<keyword evidence="4" id="KW-1185">Reference proteome</keyword>
<accession>A0ABX0X9E6</accession>
<comment type="caution">
    <text evidence="3">The sequence shown here is derived from an EMBL/GenBank/DDBJ whole genome shotgun (WGS) entry which is preliminary data.</text>
</comment>
<dbReference type="InterPro" id="IPR050194">
    <property type="entry name" value="Glycosyltransferase_grp1"/>
</dbReference>
<dbReference type="CDD" id="cd03801">
    <property type="entry name" value="GT4_PimA-like"/>
    <property type="match status" value="1"/>
</dbReference>
<gene>
    <name evidence="3" type="ORF">GGR27_001383</name>
</gene>
<dbReference type="Proteomes" id="UP000770785">
    <property type="component" value="Unassembled WGS sequence"/>
</dbReference>
<dbReference type="Pfam" id="PF13439">
    <property type="entry name" value="Glyco_transf_4"/>
    <property type="match status" value="1"/>
</dbReference>